<evidence type="ECO:0000313" key="2">
    <source>
        <dbReference type="EMBL" id="CAD9081327.1"/>
    </source>
</evidence>
<proteinExistence type="predicted"/>
<feature type="region of interest" description="Disordered" evidence="1">
    <location>
        <begin position="96"/>
        <end position="165"/>
    </location>
</feature>
<feature type="compositionally biased region" description="Low complexity" evidence="1">
    <location>
        <begin position="125"/>
        <end position="142"/>
    </location>
</feature>
<evidence type="ECO:0000256" key="1">
    <source>
        <dbReference type="SAM" id="MobiDB-lite"/>
    </source>
</evidence>
<feature type="compositionally biased region" description="Basic and acidic residues" evidence="1">
    <location>
        <begin position="98"/>
        <end position="121"/>
    </location>
</feature>
<accession>A0A7S1KPT9</accession>
<sequence>MSHQSALSKYDSLLHQKRQIQQHALLLLERHLLAHQHQVYALESEIETLSGRNSREIVPQTAESVGGTAMAPMALQQNELNDDFSEFSPQPHMNLNLRHFEEEESREERRQTSDVRREQRLAARQPVPSTQQRSTPQQQNKQQKPEKTSESTLFEASNVSDTLSRLQKVQPNPFLSSTSKFDEMLVLSPNSSTQRTPGGSVTKEDIIRRIRESSSRGEFLGGESAP</sequence>
<dbReference type="EMBL" id="HBGD01005504">
    <property type="protein sequence ID" value="CAD9081327.1"/>
    <property type="molecule type" value="Transcribed_RNA"/>
</dbReference>
<dbReference type="AlphaFoldDB" id="A0A7S1KPT9"/>
<reference evidence="2" key="1">
    <citation type="submission" date="2021-01" db="EMBL/GenBank/DDBJ databases">
        <authorList>
            <person name="Corre E."/>
            <person name="Pelletier E."/>
            <person name="Niang G."/>
            <person name="Scheremetjew M."/>
            <person name="Finn R."/>
            <person name="Kale V."/>
            <person name="Holt S."/>
            <person name="Cochrane G."/>
            <person name="Meng A."/>
            <person name="Brown T."/>
            <person name="Cohen L."/>
        </authorList>
    </citation>
    <scope>NUCLEOTIDE SEQUENCE</scope>
    <source>
        <strain evidence="2">WS</strain>
    </source>
</reference>
<organism evidence="2">
    <name type="scientific">Percolomonas cosmopolitus</name>
    <dbReference type="NCBI Taxonomy" id="63605"/>
    <lineage>
        <taxon>Eukaryota</taxon>
        <taxon>Discoba</taxon>
        <taxon>Heterolobosea</taxon>
        <taxon>Tetramitia</taxon>
        <taxon>Eutetramitia</taxon>
        <taxon>Percolomonadidae</taxon>
        <taxon>Percolomonas</taxon>
    </lineage>
</organism>
<name>A0A7S1KPT9_9EUKA</name>
<protein>
    <submittedName>
        <fullName evidence="2">Uncharacterized protein</fullName>
    </submittedName>
</protein>
<feature type="compositionally biased region" description="Polar residues" evidence="1">
    <location>
        <begin position="150"/>
        <end position="165"/>
    </location>
</feature>
<gene>
    <name evidence="2" type="ORF">PCOS0759_LOCUS4567</name>
</gene>